<dbReference type="AlphaFoldDB" id="A0A163YSW9"/>
<dbReference type="InterPro" id="IPR036414">
    <property type="entry name" value="YaeB_N_sf"/>
</dbReference>
<evidence type="ECO:0000259" key="3">
    <source>
        <dbReference type="PROSITE" id="PS51668"/>
    </source>
</evidence>
<dbReference type="GO" id="GO:0032259">
    <property type="term" value="P:methylation"/>
    <property type="evidence" value="ECO:0007669"/>
    <property type="project" value="UniProtKB-KW"/>
</dbReference>
<evidence type="ECO:0000313" key="5">
    <source>
        <dbReference type="Proteomes" id="UP000214606"/>
    </source>
</evidence>
<accession>A0A163YSW9</accession>
<dbReference type="RefSeq" id="WP_066250716.1">
    <property type="nucleotide sequence ID" value="NZ_CP017703.1"/>
</dbReference>
<dbReference type="CDD" id="cd09281">
    <property type="entry name" value="UPF0066"/>
    <property type="match status" value="1"/>
</dbReference>
<organism evidence="4 5">
    <name type="scientific">Aeribacillus pallidus</name>
    <dbReference type="NCBI Taxonomy" id="33936"/>
    <lineage>
        <taxon>Bacteria</taxon>
        <taxon>Bacillati</taxon>
        <taxon>Bacillota</taxon>
        <taxon>Bacilli</taxon>
        <taxon>Bacillales</taxon>
        <taxon>Bacillaceae</taxon>
        <taxon>Aeribacillus</taxon>
    </lineage>
</organism>
<evidence type="ECO:0000256" key="1">
    <source>
        <dbReference type="ARBA" id="ARBA00022691"/>
    </source>
</evidence>
<feature type="domain" description="TsaA-like" evidence="3">
    <location>
        <begin position="5"/>
        <end position="136"/>
    </location>
</feature>
<dbReference type="KEGG" id="apak:AP3564_14300"/>
<proteinExistence type="inferred from homology"/>
<evidence type="ECO:0000313" key="4">
    <source>
        <dbReference type="EMBL" id="ASS91230.1"/>
    </source>
</evidence>
<evidence type="ECO:0000256" key="2">
    <source>
        <dbReference type="ARBA" id="ARBA00033753"/>
    </source>
</evidence>
<dbReference type="Pfam" id="PF01980">
    <property type="entry name" value="TrmO_N"/>
    <property type="match status" value="1"/>
</dbReference>
<dbReference type="PANTHER" id="PTHR12818">
    <property type="entry name" value="TRNA (ADENINE(37)-N6)-METHYLTRANSFERASE"/>
    <property type="match status" value="1"/>
</dbReference>
<dbReference type="Proteomes" id="UP000214606">
    <property type="component" value="Chromosome"/>
</dbReference>
<keyword evidence="4" id="KW-0489">Methyltransferase</keyword>
<dbReference type="PROSITE" id="PS51668">
    <property type="entry name" value="TSAA_2"/>
    <property type="match status" value="1"/>
</dbReference>
<keyword evidence="4" id="KW-0808">Transferase</keyword>
<dbReference type="PANTHER" id="PTHR12818:SF0">
    <property type="entry name" value="TRNA (ADENINE(37)-N6)-METHYLTRANSFERASE"/>
    <property type="match status" value="1"/>
</dbReference>
<dbReference type="NCBIfam" id="TIGR00104">
    <property type="entry name" value="tRNA_TsaA"/>
    <property type="match status" value="1"/>
</dbReference>
<sequence length="159" mass="18163">MNIHFKAIGKILTPFNTLEGMPIQSAAAKNVEGTIELNPLYVEGMKDLDGFSHLILIYYFHKVHEYSLQVVPFLDDQPHGIFATRFPKRPNPIGFSVVRLKSIEGNHIHVLDVDVLNETPLLDIKPYVPMFDAIETSKIGWFEKRIENIDKVKADKSIY</sequence>
<comment type="similarity">
    <text evidence="2">Belongs to the tRNA methyltransferase O family.</text>
</comment>
<dbReference type="InterPro" id="IPR040372">
    <property type="entry name" value="YaeB-like"/>
</dbReference>
<dbReference type="Gene3D" id="2.40.30.70">
    <property type="entry name" value="YaeB-like"/>
    <property type="match status" value="1"/>
</dbReference>
<dbReference type="EMBL" id="CP017703">
    <property type="protein sequence ID" value="ASS91230.1"/>
    <property type="molecule type" value="Genomic_DNA"/>
</dbReference>
<dbReference type="SUPFAM" id="SSF118196">
    <property type="entry name" value="YaeB-like"/>
    <property type="match status" value="1"/>
</dbReference>
<dbReference type="InterPro" id="IPR023370">
    <property type="entry name" value="TrmO-like_N"/>
</dbReference>
<dbReference type="GO" id="GO:0008168">
    <property type="term" value="F:methyltransferase activity"/>
    <property type="evidence" value="ECO:0007669"/>
    <property type="project" value="UniProtKB-KW"/>
</dbReference>
<dbReference type="InterPro" id="IPR036413">
    <property type="entry name" value="YaeB-like_sf"/>
</dbReference>
<keyword evidence="1" id="KW-0949">S-adenosyl-L-methionine</keyword>
<name>A0A163YSW9_9BACI</name>
<reference evidence="4 5" key="1">
    <citation type="submission" date="2016-10" db="EMBL/GenBank/DDBJ databases">
        <title>The whole genome sequencing and assembly of Aeribacillus pallidus KCTC3564 strain.</title>
        <authorList>
            <person name="Lee Y.-J."/>
            <person name="Park M.-K."/>
            <person name="Yi H."/>
            <person name="Bahn Y.-S."/>
            <person name="Kim J.F."/>
            <person name="Lee D.-W."/>
        </authorList>
    </citation>
    <scope>NUCLEOTIDE SEQUENCE [LARGE SCALE GENOMIC DNA]</scope>
    <source>
        <strain evidence="4 5">KCTC3564</strain>
    </source>
</reference>
<accession>A0A223E7P8</accession>
<gene>
    <name evidence="4" type="ORF">AP3564_14300</name>
</gene>
<protein>
    <submittedName>
        <fullName evidence="4">tRNA (N6-threonylcarbamoyladenosine(37)-N6)-methyltransferase TrmO</fullName>
    </submittedName>
</protein>